<dbReference type="Proteomes" id="UP000663193">
    <property type="component" value="Chromosome 5"/>
</dbReference>
<feature type="region of interest" description="Disordered" evidence="1">
    <location>
        <begin position="146"/>
        <end position="256"/>
    </location>
</feature>
<dbReference type="EMBL" id="CP069027">
    <property type="protein sequence ID" value="QRC95314.1"/>
    <property type="molecule type" value="Genomic_DNA"/>
</dbReference>
<gene>
    <name evidence="2" type="ORF">JI435_432140</name>
</gene>
<evidence type="ECO:0000256" key="1">
    <source>
        <dbReference type="SAM" id="MobiDB-lite"/>
    </source>
</evidence>
<reference evidence="3" key="1">
    <citation type="journal article" date="2021" name="BMC Genomics">
        <title>Chromosome-level genome assembly and manually-curated proteome of model necrotroph Parastagonospora nodorum Sn15 reveals a genome-wide trove of candidate effector homologs, and redundancy of virulence-related functions within an accessory chromosome.</title>
        <authorList>
            <person name="Bertazzoni S."/>
            <person name="Jones D.A.B."/>
            <person name="Phan H.T."/>
            <person name="Tan K.-C."/>
            <person name="Hane J.K."/>
        </authorList>
    </citation>
    <scope>NUCLEOTIDE SEQUENCE [LARGE SCALE GENOMIC DNA]</scope>
    <source>
        <strain evidence="3">SN15 / ATCC MYA-4574 / FGSC 10173)</strain>
    </source>
</reference>
<evidence type="ECO:0000313" key="2">
    <source>
        <dbReference type="EMBL" id="QRC95314.1"/>
    </source>
</evidence>
<feature type="compositionally biased region" description="Basic and acidic residues" evidence="1">
    <location>
        <begin position="204"/>
        <end position="218"/>
    </location>
</feature>
<accession>A0A7U2F2L5</accession>
<feature type="compositionally biased region" description="Low complexity" evidence="1">
    <location>
        <begin position="180"/>
        <end position="190"/>
    </location>
</feature>
<feature type="region of interest" description="Disordered" evidence="1">
    <location>
        <begin position="1"/>
        <end position="62"/>
    </location>
</feature>
<keyword evidence="3" id="KW-1185">Reference proteome</keyword>
<dbReference type="AlphaFoldDB" id="A0A7U2F2L5"/>
<dbReference type="VEuPathDB" id="FungiDB:JI435_432140"/>
<feature type="compositionally biased region" description="Basic and acidic residues" evidence="1">
    <location>
        <begin position="146"/>
        <end position="159"/>
    </location>
</feature>
<organism evidence="2 3">
    <name type="scientific">Phaeosphaeria nodorum (strain SN15 / ATCC MYA-4574 / FGSC 10173)</name>
    <name type="common">Glume blotch fungus</name>
    <name type="synonym">Parastagonospora nodorum</name>
    <dbReference type="NCBI Taxonomy" id="321614"/>
    <lineage>
        <taxon>Eukaryota</taxon>
        <taxon>Fungi</taxon>
        <taxon>Dikarya</taxon>
        <taxon>Ascomycota</taxon>
        <taxon>Pezizomycotina</taxon>
        <taxon>Dothideomycetes</taxon>
        <taxon>Pleosporomycetidae</taxon>
        <taxon>Pleosporales</taxon>
        <taxon>Pleosporineae</taxon>
        <taxon>Phaeosphaeriaceae</taxon>
        <taxon>Parastagonospora</taxon>
    </lineage>
</organism>
<proteinExistence type="predicted"/>
<name>A0A7U2F2L5_PHANO</name>
<feature type="compositionally biased region" description="Basic and acidic residues" evidence="1">
    <location>
        <begin position="38"/>
        <end position="52"/>
    </location>
</feature>
<evidence type="ECO:0000313" key="3">
    <source>
        <dbReference type="Proteomes" id="UP000663193"/>
    </source>
</evidence>
<protein>
    <submittedName>
        <fullName evidence="2">Uncharacterized protein</fullName>
    </submittedName>
</protein>
<sequence>MMSKDKGSAAASKMGVKGQDSDRLAHKARARNDTASQPKDREAQIDSADNKPDISTPSNTSRKLVDKSLAPLPLAIDLACNFDTLAPADSERTKVAFFETLLGFKYDELRNDYAVVVYQVGDPLLATVTIDVRNINTSESELHPSLKFGQRLERPEKESTAIVTKQDAASEDTSGRKTVSKASTKTTTITSRDKNTDGFPQAKRLPDKDIDKKRRVEDSPASTTAEKRAKTRGHSRFLPANLPVDYRPPKPKYQNDCPRLESGKDCDRHRCECLHEDQREYFHREQYKEDGWPWQHAAPQIFDLGKLPIANRRKKL</sequence>
<feature type="compositionally biased region" description="Polar residues" evidence="1">
    <location>
        <begin position="53"/>
        <end position="62"/>
    </location>
</feature>